<feature type="transmembrane region" description="Helical" evidence="1">
    <location>
        <begin position="44"/>
        <end position="61"/>
    </location>
</feature>
<evidence type="ECO:0000256" key="1">
    <source>
        <dbReference type="SAM" id="Phobius"/>
    </source>
</evidence>
<dbReference type="EMBL" id="CP023994">
    <property type="protein sequence ID" value="AWR21777.1"/>
    <property type="molecule type" value="Genomic_DNA"/>
</dbReference>
<keyword evidence="1" id="KW-0812">Transmembrane</keyword>
<feature type="transmembrane region" description="Helical" evidence="1">
    <location>
        <begin position="68"/>
        <end position="87"/>
    </location>
</feature>
<keyword evidence="1" id="KW-0472">Membrane</keyword>
<sequence>MTQRGVGSWIVIALFTVSGVLHLVTPGGFLWLMPPELGETTNLALVYVSGVVELACVLGLLKRWSWAPVLTVLTLLAVWPANIWYAFDQLGSDSTVLTVIAWVRIPLQLPLLWWAWKSPTRTILRSK</sequence>
<dbReference type="OrthoDB" id="3267646at2"/>
<gene>
    <name evidence="2" type="ORF">AURMO_01185</name>
</gene>
<dbReference type="AlphaFoldDB" id="A0A2Z3RYC2"/>
<evidence type="ECO:0000313" key="2">
    <source>
        <dbReference type="EMBL" id="AWR21777.1"/>
    </source>
</evidence>
<dbReference type="RefSeq" id="WP_110233944.1">
    <property type="nucleotide sequence ID" value="NZ_CP023994.1"/>
</dbReference>
<protein>
    <recommendedName>
        <fullName evidence="4">DoxX family protein</fullName>
    </recommendedName>
</protein>
<dbReference type="PANTHER" id="PTHR36974">
    <property type="entry name" value="MEMBRANE PROTEIN-RELATED"/>
    <property type="match status" value="1"/>
</dbReference>
<dbReference type="KEGG" id="aum:AURMO_01185"/>
<keyword evidence="1" id="KW-1133">Transmembrane helix</keyword>
<name>A0A2Z3RYC2_9MICO</name>
<organism evidence="2 3">
    <name type="scientific">Aurantimicrobium photophilum</name>
    <dbReference type="NCBI Taxonomy" id="1987356"/>
    <lineage>
        <taxon>Bacteria</taxon>
        <taxon>Bacillati</taxon>
        <taxon>Actinomycetota</taxon>
        <taxon>Actinomycetes</taxon>
        <taxon>Micrococcales</taxon>
        <taxon>Microbacteriaceae</taxon>
        <taxon>Aurantimicrobium</taxon>
    </lineage>
</organism>
<dbReference type="Proteomes" id="UP000246894">
    <property type="component" value="Chromosome"/>
</dbReference>
<reference evidence="2 3" key="1">
    <citation type="submission" date="2017-10" db="EMBL/GenBank/DDBJ databases">
        <title>Genome of an Actinobacterium that displays light-enhanced growth.</title>
        <authorList>
            <person name="Maresca J.A."/>
            <person name="Hempel P."/>
            <person name="Shevchenko O."/>
            <person name="Miller K.J."/>
            <person name="Hahn M.W."/>
        </authorList>
    </citation>
    <scope>NUCLEOTIDE SEQUENCE [LARGE SCALE GENOMIC DNA]</scope>
    <source>
        <strain evidence="2 3">MWH-Mo1</strain>
    </source>
</reference>
<evidence type="ECO:0000313" key="3">
    <source>
        <dbReference type="Proteomes" id="UP000246894"/>
    </source>
</evidence>
<keyword evidence="3" id="KW-1185">Reference proteome</keyword>
<dbReference type="PANTHER" id="PTHR36974:SF1">
    <property type="entry name" value="DOXX FAMILY MEMBRANE PROTEIN"/>
    <property type="match status" value="1"/>
</dbReference>
<feature type="transmembrane region" description="Helical" evidence="1">
    <location>
        <begin position="99"/>
        <end position="116"/>
    </location>
</feature>
<evidence type="ECO:0008006" key="4">
    <source>
        <dbReference type="Google" id="ProtNLM"/>
    </source>
</evidence>
<accession>A0A2Z3RYC2</accession>
<feature type="transmembrane region" description="Helical" evidence="1">
    <location>
        <begin position="7"/>
        <end position="32"/>
    </location>
</feature>
<proteinExistence type="predicted"/>